<dbReference type="EMBL" id="BSNX01000067">
    <property type="protein sequence ID" value="GLQ75351.1"/>
    <property type="molecule type" value="Genomic_DNA"/>
</dbReference>
<dbReference type="AlphaFoldDB" id="A0AAV5NXC4"/>
<sequence length="50" mass="5940">MYFIVMIESVEVYATYHILNWVINVREYFASVNDDLAIDIFDALIFFDLS</sequence>
<keyword evidence="2" id="KW-1185">Reference proteome</keyword>
<comment type="caution">
    <text evidence="1">The sequence shown here is derived from an EMBL/GenBank/DDBJ whole genome shotgun (WGS) entry which is preliminary data.</text>
</comment>
<evidence type="ECO:0000313" key="2">
    <source>
        <dbReference type="Proteomes" id="UP001156690"/>
    </source>
</evidence>
<reference evidence="2" key="1">
    <citation type="journal article" date="2019" name="Int. J. Syst. Evol. Microbiol.">
        <title>The Global Catalogue of Microorganisms (GCM) 10K type strain sequencing project: providing services to taxonomists for standard genome sequencing and annotation.</title>
        <authorList>
            <consortium name="The Broad Institute Genomics Platform"/>
            <consortium name="The Broad Institute Genome Sequencing Center for Infectious Disease"/>
            <person name="Wu L."/>
            <person name="Ma J."/>
        </authorList>
    </citation>
    <scope>NUCLEOTIDE SEQUENCE [LARGE SCALE GENOMIC DNA]</scope>
    <source>
        <strain evidence="2">NBRC 15640</strain>
    </source>
</reference>
<organism evidence="1 2">
    <name type="scientific">Vibrio penaeicida</name>
    <dbReference type="NCBI Taxonomy" id="104609"/>
    <lineage>
        <taxon>Bacteria</taxon>
        <taxon>Pseudomonadati</taxon>
        <taxon>Pseudomonadota</taxon>
        <taxon>Gammaproteobacteria</taxon>
        <taxon>Vibrionales</taxon>
        <taxon>Vibrionaceae</taxon>
        <taxon>Vibrio</taxon>
    </lineage>
</organism>
<protein>
    <submittedName>
        <fullName evidence="1">Uncharacterized protein</fullName>
    </submittedName>
</protein>
<gene>
    <name evidence="1" type="ORF">GCM10007932_47130</name>
</gene>
<accession>A0AAV5NXC4</accession>
<name>A0AAV5NXC4_9VIBR</name>
<dbReference type="RefSeq" id="WP_224164675.1">
    <property type="nucleotide sequence ID" value="NZ_AP025152.1"/>
</dbReference>
<evidence type="ECO:0000313" key="1">
    <source>
        <dbReference type="EMBL" id="GLQ75351.1"/>
    </source>
</evidence>
<proteinExistence type="predicted"/>
<dbReference type="Proteomes" id="UP001156690">
    <property type="component" value="Unassembled WGS sequence"/>
</dbReference>